<evidence type="ECO:0000256" key="1">
    <source>
        <dbReference type="SAM" id="MobiDB-lite"/>
    </source>
</evidence>
<feature type="compositionally biased region" description="Pro residues" evidence="1">
    <location>
        <begin position="702"/>
        <end position="711"/>
    </location>
</feature>
<organism evidence="2 3">
    <name type="scientific">Scytalidium lignicola</name>
    <name type="common">Hyphomycete</name>
    <dbReference type="NCBI Taxonomy" id="5539"/>
    <lineage>
        <taxon>Eukaryota</taxon>
        <taxon>Fungi</taxon>
        <taxon>Dikarya</taxon>
        <taxon>Ascomycota</taxon>
        <taxon>Pezizomycotina</taxon>
        <taxon>Leotiomycetes</taxon>
        <taxon>Leotiomycetes incertae sedis</taxon>
        <taxon>Scytalidium</taxon>
    </lineage>
</organism>
<feature type="compositionally biased region" description="Basic and acidic residues" evidence="1">
    <location>
        <begin position="581"/>
        <end position="617"/>
    </location>
</feature>
<feature type="compositionally biased region" description="Polar residues" evidence="1">
    <location>
        <begin position="132"/>
        <end position="150"/>
    </location>
</feature>
<feature type="compositionally biased region" description="Low complexity" evidence="1">
    <location>
        <begin position="479"/>
        <end position="495"/>
    </location>
</feature>
<feature type="compositionally biased region" description="Low complexity" evidence="1">
    <location>
        <begin position="913"/>
        <end position="962"/>
    </location>
</feature>
<feature type="non-terminal residue" evidence="2">
    <location>
        <position position="1045"/>
    </location>
</feature>
<dbReference type="STRING" id="5539.A0A3E2HQ42"/>
<evidence type="ECO:0000313" key="2">
    <source>
        <dbReference type="EMBL" id="RFU35382.1"/>
    </source>
</evidence>
<feature type="compositionally biased region" description="Basic and acidic residues" evidence="1">
    <location>
        <begin position="662"/>
        <end position="675"/>
    </location>
</feature>
<dbReference type="OMA" id="PRPDWAM"/>
<feature type="compositionally biased region" description="Polar residues" evidence="1">
    <location>
        <begin position="866"/>
        <end position="877"/>
    </location>
</feature>
<feature type="compositionally biased region" description="Basic and acidic residues" evidence="1">
    <location>
        <begin position="526"/>
        <end position="548"/>
    </location>
</feature>
<feature type="compositionally biased region" description="Basic and acidic residues" evidence="1">
    <location>
        <begin position="631"/>
        <end position="644"/>
    </location>
</feature>
<accession>A0A3E2HQ42</accession>
<evidence type="ECO:0008006" key="4">
    <source>
        <dbReference type="Google" id="ProtNLM"/>
    </source>
</evidence>
<evidence type="ECO:0000313" key="3">
    <source>
        <dbReference type="Proteomes" id="UP000258309"/>
    </source>
</evidence>
<proteinExistence type="predicted"/>
<feature type="region of interest" description="Disordered" evidence="1">
    <location>
        <begin position="1"/>
        <end position="271"/>
    </location>
</feature>
<feature type="compositionally biased region" description="Basic and acidic residues" evidence="1">
    <location>
        <begin position="820"/>
        <end position="845"/>
    </location>
</feature>
<dbReference type="Proteomes" id="UP000258309">
    <property type="component" value="Unassembled WGS sequence"/>
</dbReference>
<feature type="compositionally biased region" description="Polar residues" evidence="1">
    <location>
        <begin position="652"/>
        <end position="661"/>
    </location>
</feature>
<sequence length="1045" mass="112416">MSTAMPQVPPRPARAQEHSANSLGASLPKIPPRPANRRFQRSPSRERFASSPLNDAPLPTHNGANGKHSTLSAEGESTEVPIRPPSVTLPSLGQEGTEYGELLAQLQKDEGSPKETRSVANDLHIHAPKPSLPSSSAEQRVSAVTRTDSGQAAAFGIGKASSEKSVSDDKDPASRSIRPKASFTSQHSNGGFDRPPSSLDGEHGIPEIGQRVPMLPLAGDVQAPSPAPNSTPYTPGIGFHNDGSKPRHHGRKSSARGFEGPPGSYGLHGHGVVSQDRFEKAYYERRPDLYKKECNPYGEGKAEWVMSSEELNKVVRDTASRGVALGTSPAAYGTPTEEVGFQAAQEYASRISSPRPQSTYLTQASTPGEEQGKDEFEDALKKGLSGSSERGESEAEDEGVIHVDEPGRRRSRLYELEHESTDDFGLSVTPAPEEEPAYSAPILAADEVAKEPFGYELQPAVSPFQERRGSAFDEGNHYRSGSASSISGSRPTSRPASIHGAMPGFRLEHEPTPLEDLTEYEPLFPENEKHKEHPLSHTDKLKRPELRKQKFPSQDIWEDTPTSLQYTATVSTPQLPEDDDAKTVTESELHEGETQEQAFARKQEELAEAESHDRDSFLHPAKKPWTAPTDEIAKIPRFPSRDIWEETPDSLHLQTTVSSPQIEEKDAASPLEDKLAAVVVPEPSHKEETADTNAAAATAPAAPKPSIPPRPGKTKLETSHEAAQPAAPERPSRLRQTAPADESHPVPITTKPKPQIPARPAKLIKRESAEEVPLNTSAKVPETKPKPAIPSRPVGGKIAALQSGFMLDLNKRLQLGPKLPKKEESAAPEEKVEEKEKAPLADARKGRAKGPARRAPTKNPAPPATESVSEKATSTLKFSMPSLVWEIDPEEDALIVNNYEKASSSLIESTPIEPAATSEESPTSEPSAPAEPKEVSPQSKPTSSTEPEPTVAEPEAPPLAESVAGEKIGDAPAPAPAPEEHHESGVPPATEATVEPNTPDEVEKDAAPQLRDDVPAPGEDVAPRDPEDTTMPSKVDAEEVDAPAN</sequence>
<feature type="compositionally biased region" description="Low complexity" evidence="1">
    <location>
        <begin position="691"/>
        <end position="701"/>
    </location>
</feature>
<feature type="compositionally biased region" description="Polar residues" evidence="1">
    <location>
        <begin position="560"/>
        <end position="574"/>
    </location>
</feature>
<feature type="region of interest" description="Disordered" evidence="1">
    <location>
        <begin position="471"/>
        <end position="795"/>
    </location>
</feature>
<dbReference type="EMBL" id="NCSJ02000009">
    <property type="protein sequence ID" value="RFU35382.1"/>
    <property type="molecule type" value="Genomic_DNA"/>
</dbReference>
<protein>
    <recommendedName>
        <fullName evidence="4">Altered inheritance of mitochondria protein 21</fullName>
    </recommendedName>
</protein>
<feature type="compositionally biased region" description="Basic and acidic residues" evidence="1">
    <location>
        <begin position="1004"/>
        <end position="1014"/>
    </location>
</feature>
<feature type="compositionally biased region" description="Basic residues" evidence="1">
    <location>
        <begin position="846"/>
        <end position="856"/>
    </location>
</feature>
<reference evidence="2 3" key="1">
    <citation type="submission" date="2018-05" db="EMBL/GenBank/DDBJ databases">
        <title>Draft genome sequence of Scytalidium lignicola DSM 105466, a ubiquitous saprotrophic fungus.</title>
        <authorList>
            <person name="Buettner E."/>
            <person name="Gebauer A.M."/>
            <person name="Hofrichter M."/>
            <person name="Liers C."/>
            <person name="Kellner H."/>
        </authorList>
    </citation>
    <scope>NUCLEOTIDE SEQUENCE [LARGE SCALE GENOMIC DNA]</scope>
    <source>
        <strain evidence="2 3">DSM 105466</strain>
    </source>
</reference>
<feature type="non-terminal residue" evidence="2">
    <location>
        <position position="1"/>
    </location>
</feature>
<feature type="compositionally biased region" description="Basic and acidic residues" evidence="1">
    <location>
        <begin position="389"/>
        <end position="421"/>
    </location>
</feature>
<feature type="region of interest" description="Disordered" evidence="1">
    <location>
        <begin position="347"/>
        <end position="433"/>
    </location>
</feature>
<feature type="compositionally biased region" description="Basic and acidic residues" evidence="1">
    <location>
        <begin position="107"/>
        <end position="117"/>
    </location>
</feature>
<feature type="compositionally biased region" description="Basic and acidic residues" evidence="1">
    <location>
        <begin position="370"/>
        <end position="381"/>
    </location>
</feature>
<feature type="region of interest" description="Disordered" evidence="1">
    <location>
        <begin position="903"/>
        <end position="1045"/>
    </location>
</feature>
<feature type="compositionally biased region" description="Basic and acidic residues" evidence="1">
    <location>
        <begin position="161"/>
        <end position="173"/>
    </location>
</feature>
<dbReference type="InterPro" id="IPR021582">
    <property type="entry name" value="Aim21"/>
</dbReference>
<keyword evidence="3" id="KW-1185">Reference proteome</keyword>
<feature type="compositionally biased region" description="Polar residues" evidence="1">
    <location>
        <begin position="350"/>
        <end position="368"/>
    </location>
</feature>
<gene>
    <name evidence="2" type="ORF">B7463_g972</name>
</gene>
<dbReference type="Pfam" id="PF11489">
    <property type="entry name" value="Aim21"/>
    <property type="match status" value="1"/>
</dbReference>
<name>A0A3E2HQ42_SCYLI</name>
<dbReference type="AlphaFoldDB" id="A0A3E2HQ42"/>
<feature type="region of interest" description="Disordered" evidence="1">
    <location>
        <begin position="814"/>
        <end position="882"/>
    </location>
</feature>
<dbReference type="OrthoDB" id="5386574at2759"/>
<comment type="caution">
    <text evidence="2">The sequence shown here is derived from an EMBL/GenBank/DDBJ whole genome shotgun (WGS) entry which is preliminary data.</text>
</comment>